<comment type="caution">
    <text evidence="5">The sequence shown here is derived from an EMBL/GenBank/DDBJ whole genome shotgun (WGS) entry which is preliminary data.</text>
</comment>
<dbReference type="AlphaFoldDB" id="A0A8J4AB67"/>
<protein>
    <submittedName>
        <fullName evidence="5">L-seryl-tRNA selenium transferase</fullName>
    </submittedName>
</protein>
<dbReference type="Gene3D" id="3.40.640.10">
    <property type="entry name" value="Type I PLP-dependent aspartate aminotransferase-like (Major domain)"/>
    <property type="match status" value="1"/>
</dbReference>
<dbReference type="InterPro" id="IPR015424">
    <property type="entry name" value="PyrdxlP-dep_Trfase"/>
</dbReference>
<dbReference type="InterPro" id="IPR015421">
    <property type="entry name" value="PyrdxlP-dep_Trfase_major"/>
</dbReference>
<dbReference type="EMBL" id="BOPO01000055">
    <property type="protein sequence ID" value="GIL28169.1"/>
    <property type="molecule type" value="Genomic_DNA"/>
</dbReference>
<comment type="cofactor">
    <cofactor evidence="1 4">
        <name>pyridoxal 5'-phosphate</name>
        <dbReference type="ChEBI" id="CHEBI:597326"/>
    </cofactor>
</comment>
<dbReference type="InterPro" id="IPR018319">
    <property type="entry name" value="SelA-like"/>
</dbReference>
<evidence type="ECO:0000256" key="3">
    <source>
        <dbReference type="ARBA" id="ARBA00044507"/>
    </source>
</evidence>
<dbReference type="PANTHER" id="PTHR32328:SF0">
    <property type="entry name" value="L-SERYL-TRNA(SEC) SELENIUM TRANSFERASE"/>
    <property type="match status" value="1"/>
</dbReference>
<keyword evidence="6" id="KW-1185">Reference proteome</keyword>
<feature type="modified residue" description="N6-(pyridoxal phosphate)lysine" evidence="4">
    <location>
        <position position="213"/>
    </location>
</feature>
<keyword evidence="5" id="KW-0808">Transferase</keyword>
<name>A0A8J4AB67_9ACTN</name>
<evidence type="ECO:0000313" key="5">
    <source>
        <dbReference type="EMBL" id="GIL28169.1"/>
    </source>
</evidence>
<dbReference type="GO" id="GO:0004125">
    <property type="term" value="F:L-seryl-tRNA(Sec) selenium transferase activity"/>
    <property type="evidence" value="ECO:0007669"/>
    <property type="project" value="TreeGrafter"/>
</dbReference>
<gene>
    <name evidence="5" type="ORF">NUM_34230</name>
</gene>
<evidence type="ECO:0000256" key="4">
    <source>
        <dbReference type="PIRSR" id="PIRSR618319-50"/>
    </source>
</evidence>
<evidence type="ECO:0000313" key="6">
    <source>
        <dbReference type="Proteomes" id="UP000614996"/>
    </source>
</evidence>
<proteinExistence type="inferred from homology"/>
<dbReference type="PANTHER" id="PTHR32328">
    <property type="entry name" value="L-SERYL-TRNA(SEC) SELENIUM TRANSFERASE"/>
    <property type="match status" value="1"/>
</dbReference>
<reference evidence="6" key="1">
    <citation type="journal article" date="2021" name="Int. J. Syst. Evol. Microbiol.">
        <title>Actinocatenispora comari sp. nov., an endophytic actinomycete isolated from aerial parts of Comarum salesowianum.</title>
        <authorList>
            <person name="Oyunbileg N."/>
            <person name="Iizaka Y."/>
            <person name="Hamada M."/>
            <person name="Davaapurev B.O."/>
            <person name="Fukumoto A."/>
            <person name="Tsetseg B."/>
            <person name="Kato F."/>
            <person name="Tamura T."/>
            <person name="Batkhuu J."/>
            <person name="Anzai Y."/>
        </authorList>
    </citation>
    <scope>NUCLEOTIDE SEQUENCE [LARGE SCALE GENOMIC DNA]</scope>
    <source>
        <strain evidence="6">NUM-2625</strain>
    </source>
</reference>
<comment type="similarity">
    <text evidence="3">Belongs to the SelA family.</text>
</comment>
<keyword evidence="2 4" id="KW-0663">Pyridoxal phosphate</keyword>
<organism evidence="5 6">
    <name type="scientific">Actinocatenispora comari</name>
    <dbReference type="NCBI Taxonomy" id="2807577"/>
    <lineage>
        <taxon>Bacteria</taxon>
        <taxon>Bacillati</taxon>
        <taxon>Actinomycetota</taxon>
        <taxon>Actinomycetes</taxon>
        <taxon>Micromonosporales</taxon>
        <taxon>Micromonosporaceae</taxon>
        <taxon>Actinocatenispora</taxon>
    </lineage>
</organism>
<dbReference type="Proteomes" id="UP000614996">
    <property type="component" value="Unassembled WGS sequence"/>
</dbReference>
<evidence type="ECO:0000256" key="1">
    <source>
        <dbReference type="ARBA" id="ARBA00001933"/>
    </source>
</evidence>
<evidence type="ECO:0000256" key="2">
    <source>
        <dbReference type="ARBA" id="ARBA00022898"/>
    </source>
</evidence>
<sequence>MSTHAWSNLGLPRVLNAAGKMTYLGSATLPATVVDRMAAAATQPVEMAELARRSGDHLADLLGVPAAAVAASASAGLVQAVAATVVGADPALVQTVPDVSTSRRRVVLQQSHAVDFGAPVTQLIRLGGGIPVPAGSANRCAATHLAAAIGADTAAVLYVVSHHVHAETQVSLAETVELAHAHQVPVIVDAAAESDLTGYVTAGADLVVYSGHKAIGGPTSGLVVGARALVDACAAQSTGVGRTMKVGKETIAGLLAAVEAYQSGTDQLAALTERVDAARQAIGTDLPVRLSIETDATRPIPRLIVELLPGAGLTARELIARLEAGDPSVRTRNHDADRGRIGVDPRELTVDGAAQVGQAIRAAIGVREQGR</sequence>
<dbReference type="Pfam" id="PF03841">
    <property type="entry name" value="SelA"/>
    <property type="match status" value="1"/>
</dbReference>
<dbReference type="RefSeq" id="WP_207125880.1">
    <property type="nucleotide sequence ID" value="NZ_BOPO01000055.1"/>
</dbReference>
<accession>A0A8J4AB67</accession>
<dbReference type="SUPFAM" id="SSF53383">
    <property type="entry name" value="PLP-dependent transferases"/>
    <property type="match status" value="1"/>
</dbReference>